<dbReference type="InterPro" id="IPR029052">
    <property type="entry name" value="Metallo-depent_PP-like"/>
</dbReference>
<sequence>MLGNSSKPIGTSAPATRNLFDVGSVNFVYIPTETNFVEGSKQLKVLKRDLEVVDRRKTPFVVVQRHTPMYTRSNERGEAPEGANAGAFGI</sequence>
<comment type="caution">
    <text evidence="2">The sequence shown here is derived from an EMBL/GenBank/DDBJ whole genome shotgun (WGS) entry which is preliminary data.</text>
</comment>
<dbReference type="SUPFAM" id="SSF56300">
    <property type="entry name" value="Metallo-dependent phosphatases"/>
    <property type="match status" value="1"/>
</dbReference>
<reference evidence="2 3" key="1">
    <citation type="submission" date="2018-10" db="EMBL/GenBank/DDBJ databases">
        <title>A high-quality apple genome assembly.</title>
        <authorList>
            <person name="Hu J."/>
        </authorList>
    </citation>
    <scope>NUCLEOTIDE SEQUENCE [LARGE SCALE GENOMIC DNA]</scope>
    <source>
        <strain evidence="3">cv. HFTH1</strain>
        <tissue evidence="2">Young leaf</tissue>
    </source>
</reference>
<keyword evidence="3" id="KW-1185">Reference proteome</keyword>
<evidence type="ECO:0000313" key="2">
    <source>
        <dbReference type="EMBL" id="RXH82876.1"/>
    </source>
</evidence>
<dbReference type="EMBL" id="RDQH01000337">
    <property type="protein sequence ID" value="RXH82876.1"/>
    <property type="molecule type" value="Genomic_DNA"/>
</dbReference>
<dbReference type="PANTHER" id="PTHR45778">
    <property type="entry name" value="PURPLE ACID PHOSPHATASE-RELATED"/>
    <property type="match status" value="1"/>
</dbReference>
<dbReference type="Gene3D" id="3.60.21.10">
    <property type="match status" value="1"/>
</dbReference>
<dbReference type="AlphaFoldDB" id="A0A498IHM0"/>
<proteinExistence type="predicted"/>
<feature type="region of interest" description="Disordered" evidence="1">
    <location>
        <begin position="67"/>
        <end position="90"/>
    </location>
</feature>
<evidence type="ECO:0000313" key="3">
    <source>
        <dbReference type="Proteomes" id="UP000290289"/>
    </source>
</evidence>
<evidence type="ECO:0000256" key="1">
    <source>
        <dbReference type="SAM" id="MobiDB-lite"/>
    </source>
</evidence>
<organism evidence="2 3">
    <name type="scientific">Malus domestica</name>
    <name type="common">Apple</name>
    <name type="synonym">Pyrus malus</name>
    <dbReference type="NCBI Taxonomy" id="3750"/>
    <lineage>
        <taxon>Eukaryota</taxon>
        <taxon>Viridiplantae</taxon>
        <taxon>Streptophyta</taxon>
        <taxon>Embryophyta</taxon>
        <taxon>Tracheophyta</taxon>
        <taxon>Spermatophyta</taxon>
        <taxon>Magnoliopsida</taxon>
        <taxon>eudicotyledons</taxon>
        <taxon>Gunneridae</taxon>
        <taxon>Pentapetalae</taxon>
        <taxon>rosids</taxon>
        <taxon>fabids</taxon>
        <taxon>Rosales</taxon>
        <taxon>Rosaceae</taxon>
        <taxon>Amygdaloideae</taxon>
        <taxon>Maleae</taxon>
        <taxon>Malus</taxon>
    </lineage>
</organism>
<name>A0A498IHM0_MALDO</name>
<protein>
    <submittedName>
        <fullName evidence="2">Uncharacterized protein</fullName>
    </submittedName>
</protein>
<accession>A0A498IHM0</accession>
<dbReference type="Proteomes" id="UP000290289">
    <property type="component" value="Chromosome 11"/>
</dbReference>
<dbReference type="PANTHER" id="PTHR45778:SF7">
    <property type="entry name" value="PURPLE ACID PHOSPHATASE"/>
    <property type="match status" value="1"/>
</dbReference>
<gene>
    <name evidence="2" type="ORF">DVH24_003374</name>
</gene>